<proteinExistence type="predicted"/>
<dbReference type="EMBL" id="MKQR01000026">
    <property type="protein sequence ID" value="OLR90843.1"/>
    <property type="molecule type" value="Genomic_DNA"/>
</dbReference>
<reference evidence="2 3" key="1">
    <citation type="submission" date="2016-10" db="EMBL/GenBank/DDBJ databases">
        <title>The Draft Genome Sequence of Actinokineospora bangkokensis 44EHWT reveals the biosynthetic pathway of antifungal compounds Thailandins with unusual extender unit butylmalonyl-CoA.</title>
        <authorList>
            <person name="Greule A."/>
            <person name="Intra B."/>
            <person name="Flemming S."/>
            <person name="Rommel M.G."/>
            <person name="Panbangred W."/>
            <person name="Bechthold A."/>
        </authorList>
    </citation>
    <scope>NUCLEOTIDE SEQUENCE [LARGE SCALE GENOMIC DNA]</scope>
    <source>
        <strain evidence="2 3">44EHW</strain>
    </source>
</reference>
<evidence type="ECO:0000313" key="3">
    <source>
        <dbReference type="Proteomes" id="UP000186040"/>
    </source>
</evidence>
<evidence type="ECO:0000313" key="2">
    <source>
        <dbReference type="EMBL" id="OLR90843.1"/>
    </source>
</evidence>
<feature type="compositionally biased region" description="Basic and acidic residues" evidence="1">
    <location>
        <begin position="45"/>
        <end position="61"/>
    </location>
</feature>
<accession>A0A1Q9LFN9</accession>
<dbReference type="STRING" id="1193682.BJP25_30225"/>
<dbReference type="SUPFAM" id="SSF140459">
    <property type="entry name" value="PE/PPE dimer-like"/>
    <property type="match status" value="1"/>
</dbReference>
<feature type="region of interest" description="Disordered" evidence="1">
    <location>
        <begin position="408"/>
        <end position="434"/>
    </location>
</feature>
<evidence type="ECO:0008006" key="4">
    <source>
        <dbReference type="Google" id="ProtNLM"/>
    </source>
</evidence>
<feature type="compositionally biased region" description="Polar residues" evidence="1">
    <location>
        <begin position="269"/>
        <end position="280"/>
    </location>
</feature>
<keyword evidence="3" id="KW-1185">Reference proteome</keyword>
<dbReference type="AlphaFoldDB" id="A0A1Q9LFN9"/>
<feature type="region of interest" description="Disordered" evidence="1">
    <location>
        <begin position="269"/>
        <end position="387"/>
    </location>
</feature>
<organism evidence="2 3">
    <name type="scientific">Actinokineospora bangkokensis</name>
    <dbReference type="NCBI Taxonomy" id="1193682"/>
    <lineage>
        <taxon>Bacteria</taxon>
        <taxon>Bacillati</taxon>
        <taxon>Actinomycetota</taxon>
        <taxon>Actinomycetes</taxon>
        <taxon>Pseudonocardiales</taxon>
        <taxon>Pseudonocardiaceae</taxon>
        <taxon>Actinokineospora</taxon>
    </lineage>
</organism>
<dbReference type="InterPro" id="IPR038332">
    <property type="entry name" value="PPE_sf"/>
</dbReference>
<feature type="compositionally biased region" description="Gly residues" evidence="1">
    <location>
        <begin position="365"/>
        <end position="381"/>
    </location>
</feature>
<evidence type="ECO:0000256" key="1">
    <source>
        <dbReference type="SAM" id="MobiDB-lite"/>
    </source>
</evidence>
<comment type="caution">
    <text evidence="2">The sequence shown here is derived from an EMBL/GenBank/DDBJ whole genome shotgun (WGS) entry which is preliminary data.</text>
</comment>
<feature type="compositionally biased region" description="Gly residues" evidence="1">
    <location>
        <begin position="302"/>
        <end position="357"/>
    </location>
</feature>
<sequence length="557" mass="53986">MQTAYHPPSGEGRGGSDPNSPGYDATKDPNSPLYIDPAGTSDTSQEVRDDAEQQVDQRSEDGNFIERLIAKFTRNGDINEQYNQEMSAQARALAAGVDTRQGPGLACTNYMSYDHKALKPMVTEDVDPDQVGEMGQMYVEAGNQMVAFQSDVASAINSSQADWQGKAGDQARQFMADVANWVGKAGQSAQLAGTQAGIQSSALAEAKNSMPDPVEFDLGAANRDLQTTTDPFQLVTKAAMYQEQYQRSQAAHEEAARVVGTYDGALGSSSTMPAFSTPPQMSGAGGDDGTGGDDGRSVQKPGTGGPEITGGGGPNPGGGYQQNPGGGGGTTAPTFGGGGNTGGGGNGGNNGGGGGTTTPGIPTIPGGGQTTPGQYNPGGSGSNYPGYNNPGYNGGGGNAGHGGGQGFGGMAPIAGGPMSGLGEDSLRSGRGGAGFGGGRGGFGGGAGGFGSGSGGGAGAGSGAGGGAGAGAGGLGKGGAAAGAGALAAEQAMGARGGAAGAAAAGGRGGGFGGGVGGGARGQGSEDEEHDRPSYLVEADPDEVFGTDEMTAPPVIGG</sequence>
<feature type="compositionally biased region" description="Gly residues" evidence="1">
    <location>
        <begin position="496"/>
        <end position="521"/>
    </location>
</feature>
<feature type="region of interest" description="Disordered" evidence="1">
    <location>
        <begin position="496"/>
        <end position="557"/>
    </location>
</feature>
<gene>
    <name evidence="2" type="ORF">BJP25_30225</name>
</gene>
<feature type="region of interest" description="Disordered" evidence="1">
    <location>
        <begin position="1"/>
        <end position="62"/>
    </location>
</feature>
<dbReference type="Proteomes" id="UP000186040">
    <property type="component" value="Unassembled WGS sequence"/>
</dbReference>
<name>A0A1Q9LFN9_9PSEU</name>
<dbReference type="Gene3D" id="1.20.1260.20">
    <property type="entry name" value="PPE superfamily"/>
    <property type="match status" value="1"/>
</dbReference>
<protein>
    <recommendedName>
        <fullName evidence="4">PPE family domain-containing protein</fullName>
    </recommendedName>
</protein>